<evidence type="ECO:0000256" key="4">
    <source>
        <dbReference type="ARBA" id="ARBA00022840"/>
    </source>
</evidence>
<evidence type="ECO:0000256" key="9">
    <source>
        <dbReference type="PROSITE-ProRule" id="PRU01384"/>
    </source>
</evidence>
<evidence type="ECO:0000256" key="7">
    <source>
        <dbReference type="ARBA" id="ARBA00023235"/>
    </source>
</evidence>
<keyword evidence="5 8" id="KW-0799">Topoisomerase</keyword>
<evidence type="ECO:0000313" key="13">
    <source>
        <dbReference type="Proteomes" id="UP001163387"/>
    </source>
</evidence>
<comment type="subcellular location">
    <subcellularLocation>
        <location evidence="8">Cytoplasm</location>
    </subcellularLocation>
</comment>
<accession>A0ABN6SVE4</accession>
<keyword evidence="4 8" id="KW-0067">ATP-binding</keyword>
<dbReference type="InterPro" id="IPR013760">
    <property type="entry name" value="Topo_IIA-like_dom_sf"/>
</dbReference>
<comment type="function">
    <text evidence="8">A type II topoisomerase that negatively supercoils closed circular double-stranded (ds) DNA in an ATP-dependent manner to modulate DNA topology and maintain chromosomes in an underwound state. Negative supercoiling favors strand separation, and DNA replication, transcription, recombination and repair, all of which involve strand separation. Also able to catalyze the interconversion of other topological isomers of dsDNA rings, including catenanes and knotted rings. Type II topoisomerases break and join 2 DNA strands simultaneously in an ATP-dependent manner.</text>
</comment>
<keyword evidence="10" id="KW-0175">Coiled coil</keyword>
<comment type="miscellaneous">
    <text evidence="8">Few gyrases are as efficient as E.coli at forming negative supercoils. Not all organisms have 2 type II topoisomerases; in organisms with a single type II topoisomerase this enzyme also has to decatenate newly replicated chromosomes.</text>
</comment>
<dbReference type="Gene3D" id="1.10.268.10">
    <property type="entry name" value="Topoisomerase, domain 3"/>
    <property type="match status" value="1"/>
</dbReference>
<dbReference type="NCBIfam" id="TIGR01063">
    <property type="entry name" value="gyrA"/>
    <property type="match status" value="1"/>
</dbReference>
<evidence type="ECO:0000256" key="8">
    <source>
        <dbReference type="HAMAP-Rule" id="MF_01897"/>
    </source>
</evidence>
<evidence type="ECO:0000256" key="6">
    <source>
        <dbReference type="ARBA" id="ARBA00023125"/>
    </source>
</evidence>
<dbReference type="Gene3D" id="3.90.199.10">
    <property type="entry name" value="Topoisomerase II, domain 5"/>
    <property type="match status" value="1"/>
</dbReference>
<dbReference type="Pfam" id="PF03989">
    <property type="entry name" value="DNA_gyraseA_C"/>
    <property type="match status" value="6"/>
</dbReference>
<organism evidence="12 13">
    <name type="scientific">Spiroplasma ixodetis</name>
    <dbReference type="NCBI Taxonomy" id="2141"/>
    <lineage>
        <taxon>Bacteria</taxon>
        <taxon>Bacillati</taxon>
        <taxon>Mycoplasmatota</taxon>
        <taxon>Mollicutes</taxon>
        <taxon>Entomoplasmatales</taxon>
        <taxon>Spiroplasmataceae</taxon>
        <taxon>Spiroplasma</taxon>
    </lineage>
</organism>
<feature type="domain" description="Topo IIA-type catalytic" evidence="11">
    <location>
        <begin position="41"/>
        <end position="506"/>
    </location>
</feature>
<evidence type="ECO:0000256" key="1">
    <source>
        <dbReference type="ARBA" id="ARBA00000185"/>
    </source>
</evidence>
<dbReference type="HAMAP" id="MF_01897">
    <property type="entry name" value="GyrA"/>
    <property type="match status" value="1"/>
</dbReference>
<dbReference type="InterPro" id="IPR013758">
    <property type="entry name" value="Topo_IIA_A/C_ab"/>
</dbReference>
<evidence type="ECO:0000256" key="5">
    <source>
        <dbReference type="ARBA" id="ARBA00023029"/>
    </source>
</evidence>
<dbReference type="SUPFAM" id="SSF56719">
    <property type="entry name" value="Type II DNA topoisomerase"/>
    <property type="match status" value="1"/>
</dbReference>
<evidence type="ECO:0000259" key="11">
    <source>
        <dbReference type="PROSITE" id="PS52040"/>
    </source>
</evidence>
<dbReference type="CDD" id="cd00187">
    <property type="entry name" value="TOP4c"/>
    <property type="match status" value="1"/>
</dbReference>
<dbReference type="EC" id="5.6.2.2" evidence="8"/>
<dbReference type="PROSITE" id="PS52040">
    <property type="entry name" value="TOPO_IIA"/>
    <property type="match status" value="1"/>
</dbReference>
<sequence>MSEITKKNETFISNKYVRNISDEMRTSFLEYSMSVIVSRALPDARDGLKPVHRRILYSLAILGMTYDKPYKKAARIVGECIGKFHPHGDIAVYETMVRMAQEFNYRYPLADGQGNFGSIDGDSAAAMRYTEVRMSKMAGELVKDLNKNTVTFVENYDGAEKEPSVLPAYFPNLLVNGTTGIAVGMATSIPPHNLREIVDSIIFVAQNPDCDIMEILDIVKGPDFPTGAMILGVNSFKNAYLNGRSTITVRSKTKVEKLSNGKPAIIVEEIPYQTNKTNLINNIVKAVQEKKVNYITDLRDESNREGIRLVLEIKNIDYAELILNQLYKFTSLQTTFTINLLALHNKQPKVMNLKEMIEIYIEHQIEIILNKSNFELKKYEHQYHIIFGLVKALQNIDEIIKIIKESKKTEEALTNLQNKFEFSEKQAKAILEMKLQRLTDLEQEKLNNELSFINEEIIRLRTLINEPSKQIELMISQLTTIKENYGDDRRTEIIENYEGEIIDEDLIKEEQVVITLSKSGYIKRLPLDTYRTQHRGGIGVKGAGGTDINTDDIDKVLITSTHSDLLIFSNKGKVYRIRAHKLPNYSRTAKGTPIVNLIATEKNETIKTIIAISEDYDINANLFFVTKKGIIKRSTLDQFKSIYQNGKIAIKLRSNDQLVDVLKTTGNNEIIIAVANGRAVRINENQVRVMSRIASGVKGIDTKGTHVIGMCSNKDGDLVVSISEKGYGKISRFEEYRLANRGGKGVISMKLAQKTGKLIGINSINNTNNSNDLLIMTLKGTVIRFSLEDIRTTSRNTIGVKLIRFKTEEDAISSIVTIPITKEKTIFID</sequence>
<dbReference type="PANTHER" id="PTHR43493:SF5">
    <property type="entry name" value="DNA GYRASE SUBUNIT A, CHLOROPLASTIC_MITOCHONDRIAL"/>
    <property type="match status" value="1"/>
</dbReference>
<comment type="catalytic activity">
    <reaction evidence="1 8 9">
        <text>ATP-dependent breakage, passage and rejoining of double-stranded DNA.</text>
        <dbReference type="EC" id="5.6.2.2"/>
    </reaction>
</comment>
<dbReference type="InterPro" id="IPR002205">
    <property type="entry name" value="Topo_IIA_dom_A"/>
</dbReference>
<comment type="subunit">
    <text evidence="8">Heterotetramer, composed of two GyrA and two GyrB chains. In the heterotetramer, GyrA contains the active site tyrosine that forms a transient covalent intermediate with DNA, while GyrB binds cofactors and catalyzes ATP hydrolysis.</text>
</comment>
<dbReference type="Gene3D" id="3.30.1360.40">
    <property type="match status" value="1"/>
</dbReference>
<feature type="short sequence motif" description="GyrA-box" evidence="8">
    <location>
        <begin position="533"/>
        <end position="539"/>
    </location>
</feature>
<dbReference type="NCBIfam" id="NF004044">
    <property type="entry name" value="PRK05561.1"/>
    <property type="match status" value="1"/>
</dbReference>
<dbReference type="RefSeq" id="WP_281748768.1">
    <property type="nucleotide sequence ID" value="NZ_AP026933.1"/>
</dbReference>
<dbReference type="InterPro" id="IPR050220">
    <property type="entry name" value="Type_II_DNA_Topoisomerases"/>
</dbReference>
<protein>
    <recommendedName>
        <fullName evidence="8">DNA gyrase subunit A</fullName>
        <ecNumber evidence="8">5.6.2.2</ecNumber>
    </recommendedName>
</protein>
<keyword evidence="8" id="KW-0963">Cytoplasm</keyword>
<dbReference type="Gene3D" id="2.120.10.90">
    <property type="entry name" value="DNA gyrase/topoisomerase IV, subunit A, C-terminal"/>
    <property type="match status" value="1"/>
</dbReference>
<evidence type="ECO:0000256" key="2">
    <source>
        <dbReference type="ARBA" id="ARBA00008263"/>
    </source>
</evidence>
<proteinExistence type="inferred from homology"/>
<dbReference type="Pfam" id="PF00521">
    <property type="entry name" value="DNA_topoisoIV"/>
    <property type="match status" value="1"/>
</dbReference>
<dbReference type="Proteomes" id="UP001163387">
    <property type="component" value="Chromosome"/>
</dbReference>
<dbReference type="InterPro" id="IPR013757">
    <property type="entry name" value="Topo_IIA_A_a_sf"/>
</dbReference>
<feature type="active site" description="O-(5'-phospho-DNA)-tyrosine intermediate" evidence="8 9">
    <location>
        <position position="129"/>
    </location>
</feature>
<evidence type="ECO:0000256" key="10">
    <source>
        <dbReference type="SAM" id="Coils"/>
    </source>
</evidence>
<dbReference type="SUPFAM" id="SSF101904">
    <property type="entry name" value="GyrA/ParC C-terminal domain-like"/>
    <property type="match status" value="1"/>
</dbReference>
<evidence type="ECO:0000313" key="12">
    <source>
        <dbReference type="EMBL" id="BDT02393.1"/>
    </source>
</evidence>
<dbReference type="InterPro" id="IPR035516">
    <property type="entry name" value="Gyrase/topoIV_suA_C"/>
</dbReference>
<keyword evidence="3 8" id="KW-0547">Nucleotide-binding</keyword>
<feature type="coiled-coil region" evidence="10">
    <location>
        <begin position="399"/>
        <end position="463"/>
    </location>
</feature>
<dbReference type="PANTHER" id="PTHR43493">
    <property type="entry name" value="DNA GYRASE/TOPOISOMERASE SUBUNIT A"/>
    <property type="match status" value="1"/>
</dbReference>
<evidence type="ECO:0000256" key="3">
    <source>
        <dbReference type="ARBA" id="ARBA00022741"/>
    </source>
</evidence>
<reference evidence="12 13" key="1">
    <citation type="journal article" date="2022" name="Front. Microbiol.">
        <title>Male-killing mechanisms vary between Spiroplasma species.</title>
        <authorList>
            <person name="Arai H."/>
            <person name="Inoue M."/>
            <person name="Kageyama D."/>
        </authorList>
    </citation>
    <scope>NUCLEOTIDE SEQUENCE [LARGE SCALE GENOMIC DNA]</scope>
    <source>
        <strain evidence="13">sHm</strain>
    </source>
</reference>
<keyword evidence="13" id="KW-1185">Reference proteome</keyword>
<keyword evidence="6 8" id="KW-0238">DNA-binding</keyword>
<dbReference type="InterPro" id="IPR005743">
    <property type="entry name" value="GyrA"/>
</dbReference>
<dbReference type="NCBIfam" id="NF004043">
    <property type="entry name" value="PRK05560.1"/>
    <property type="match status" value="1"/>
</dbReference>
<dbReference type="InterPro" id="IPR006691">
    <property type="entry name" value="GyrA/parC_rep"/>
</dbReference>
<comment type="similarity">
    <text evidence="2 8">Belongs to the type II topoisomerase GyrA/ParC subunit family.</text>
</comment>
<gene>
    <name evidence="8 12" type="primary">gyrA</name>
    <name evidence="12" type="ORF">SHM_00390</name>
</gene>
<keyword evidence="7 8" id="KW-0413">Isomerase</keyword>
<dbReference type="EMBL" id="AP026933">
    <property type="protein sequence ID" value="BDT02393.1"/>
    <property type="molecule type" value="Genomic_DNA"/>
</dbReference>
<dbReference type="SMART" id="SM00434">
    <property type="entry name" value="TOP4c"/>
    <property type="match status" value="1"/>
</dbReference>
<name>A0ABN6SVE4_9MOLU</name>